<proteinExistence type="predicted"/>
<protein>
    <submittedName>
        <fullName evidence="1">Uncharacterized protein</fullName>
    </submittedName>
</protein>
<evidence type="ECO:0000313" key="1">
    <source>
        <dbReference type="EMBL" id="AWN03681.1"/>
    </source>
</evidence>
<dbReference type="Proteomes" id="UP000246975">
    <property type="component" value="Segment"/>
</dbReference>
<reference evidence="1 2" key="1">
    <citation type="submission" date="2018-03" db="EMBL/GenBank/DDBJ databases">
        <authorList>
            <person name="Garlena R.A."/>
            <person name="Russell D.A."/>
            <person name="Pope W.H."/>
            <person name="Jacobs-Sera D."/>
            <person name="Hatfull G.F."/>
        </authorList>
    </citation>
    <scope>NUCLEOTIDE SEQUENCE [LARGE SCALE GENOMIC DNA]</scope>
</reference>
<gene>
    <name evidence="1" type="primary">61</name>
    <name evidence="1" type="ORF">PBI_JACE_61</name>
</gene>
<accession>A0A2U8UJF5</accession>
<dbReference type="EMBL" id="MH153804">
    <property type="protein sequence ID" value="AWN03681.1"/>
    <property type="molecule type" value="Genomic_DNA"/>
</dbReference>
<organism evidence="1 2">
    <name type="scientific">Gordonia phage Jace</name>
    <dbReference type="NCBI Taxonomy" id="2182360"/>
    <lineage>
        <taxon>Viruses</taxon>
        <taxon>Duplodnaviria</taxon>
        <taxon>Heunggongvirae</taxon>
        <taxon>Uroviricota</taxon>
        <taxon>Caudoviricetes</taxon>
        <taxon>Jacevirus</taxon>
        <taxon>Jacevirus jace</taxon>
    </lineage>
</organism>
<dbReference type="GeneID" id="54992225"/>
<dbReference type="RefSeq" id="YP_009801707.1">
    <property type="nucleotide sequence ID" value="NC_047974.1"/>
</dbReference>
<evidence type="ECO:0000313" key="2">
    <source>
        <dbReference type="Proteomes" id="UP000246975"/>
    </source>
</evidence>
<dbReference type="KEGG" id="vg:54992225"/>
<keyword evidence="2" id="KW-1185">Reference proteome</keyword>
<name>A0A2U8UJF5_9CAUD</name>
<sequence length="48" mass="5362">MAKHSSEDRNVLSYRDTGMRYLTFAYAAGDFTPTRHDGSQRAAHETAA</sequence>